<sequence length="131" mass="14536">MSTPSWLFGQNISAADCRRLTTSHPDLPSDFDTLTNLSKKRPVDVTETTSATVAKRQKTHQLLGKMKIQIAMAETTQPDSAPQYFEPDDSGLDRFRITYIMRLRNVSKNQPKKAGKKPKEGPSYIPGAIGA</sequence>
<protein>
    <submittedName>
        <fullName evidence="2">Uncharacterized protein</fullName>
    </submittedName>
</protein>
<evidence type="ECO:0000256" key="1">
    <source>
        <dbReference type="SAM" id="MobiDB-lite"/>
    </source>
</evidence>
<dbReference type="AlphaFoldDB" id="R7RWD6"/>
<dbReference type="RefSeq" id="XP_007311849.1">
    <property type="nucleotide sequence ID" value="XM_007311787.1"/>
</dbReference>
<keyword evidence="3" id="KW-1185">Reference proteome</keyword>
<feature type="region of interest" description="Disordered" evidence="1">
    <location>
        <begin position="106"/>
        <end position="131"/>
    </location>
</feature>
<dbReference type="KEGG" id="shs:STEHIDRAFT_164055"/>
<evidence type="ECO:0000313" key="2">
    <source>
        <dbReference type="EMBL" id="EIM79053.1"/>
    </source>
</evidence>
<dbReference type="EMBL" id="JH687421">
    <property type="protein sequence ID" value="EIM79053.1"/>
    <property type="molecule type" value="Genomic_DNA"/>
</dbReference>
<organism evidence="2 3">
    <name type="scientific">Stereum hirsutum (strain FP-91666)</name>
    <name type="common">White-rot fungus</name>
    <dbReference type="NCBI Taxonomy" id="721885"/>
    <lineage>
        <taxon>Eukaryota</taxon>
        <taxon>Fungi</taxon>
        <taxon>Dikarya</taxon>
        <taxon>Basidiomycota</taxon>
        <taxon>Agaricomycotina</taxon>
        <taxon>Agaricomycetes</taxon>
        <taxon>Russulales</taxon>
        <taxon>Stereaceae</taxon>
        <taxon>Stereum</taxon>
    </lineage>
</organism>
<gene>
    <name evidence="2" type="ORF">STEHIDRAFT_164055</name>
</gene>
<reference evidence="3" key="1">
    <citation type="journal article" date="2012" name="Science">
        <title>The Paleozoic origin of enzymatic lignin decomposition reconstructed from 31 fungal genomes.</title>
        <authorList>
            <person name="Floudas D."/>
            <person name="Binder M."/>
            <person name="Riley R."/>
            <person name="Barry K."/>
            <person name="Blanchette R.A."/>
            <person name="Henrissat B."/>
            <person name="Martinez A.T."/>
            <person name="Otillar R."/>
            <person name="Spatafora J.W."/>
            <person name="Yadav J.S."/>
            <person name="Aerts A."/>
            <person name="Benoit I."/>
            <person name="Boyd A."/>
            <person name="Carlson A."/>
            <person name="Copeland A."/>
            <person name="Coutinho P.M."/>
            <person name="de Vries R.P."/>
            <person name="Ferreira P."/>
            <person name="Findley K."/>
            <person name="Foster B."/>
            <person name="Gaskell J."/>
            <person name="Glotzer D."/>
            <person name="Gorecki P."/>
            <person name="Heitman J."/>
            <person name="Hesse C."/>
            <person name="Hori C."/>
            <person name="Igarashi K."/>
            <person name="Jurgens J.A."/>
            <person name="Kallen N."/>
            <person name="Kersten P."/>
            <person name="Kohler A."/>
            <person name="Kuees U."/>
            <person name="Kumar T.K.A."/>
            <person name="Kuo A."/>
            <person name="LaButti K."/>
            <person name="Larrondo L.F."/>
            <person name="Lindquist E."/>
            <person name="Ling A."/>
            <person name="Lombard V."/>
            <person name="Lucas S."/>
            <person name="Lundell T."/>
            <person name="Martin R."/>
            <person name="McLaughlin D.J."/>
            <person name="Morgenstern I."/>
            <person name="Morin E."/>
            <person name="Murat C."/>
            <person name="Nagy L.G."/>
            <person name="Nolan M."/>
            <person name="Ohm R.A."/>
            <person name="Patyshakuliyeva A."/>
            <person name="Rokas A."/>
            <person name="Ruiz-Duenas F.J."/>
            <person name="Sabat G."/>
            <person name="Salamov A."/>
            <person name="Samejima M."/>
            <person name="Schmutz J."/>
            <person name="Slot J.C."/>
            <person name="St John F."/>
            <person name="Stenlid J."/>
            <person name="Sun H."/>
            <person name="Sun S."/>
            <person name="Syed K."/>
            <person name="Tsang A."/>
            <person name="Wiebenga A."/>
            <person name="Young D."/>
            <person name="Pisabarro A."/>
            <person name="Eastwood D.C."/>
            <person name="Martin F."/>
            <person name="Cullen D."/>
            <person name="Grigoriev I.V."/>
            <person name="Hibbett D.S."/>
        </authorList>
    </citation>
    <scope>NUCLEOTIDE SEQUENCE [LARGE SCALE GENOMIC DNA]</scope>
    <source>
        <strain evidence="3">FP-91666</strain>
    </source>
</reference>
<name>R7RWD6_STEHR</name>
<evidence type="ECO:0000313" key="3">
    <source>
        <dbReference type="Proteomes" id="UP000053927"/>
    </source>
</evidence>
<dbReference type="Proteomes" id="UP000053927">
    <property type="component" value="Unassembled WGS sequence"/>
</dbReference>
<proteinExistence type="predicted"/>
<dbReference type="GeneID" id="18802516"/>
<accession>R7RWD6</accession>